<dbReference type="eggNOG" id="COG0457">
    <property type="taxonomic scope" value="Bacteria"/>
</dbReference>
<keyword evidence="2" id="KW-0472">Membrane</keyword>
<evidence type="ECO:0000256" key="1">
    <source>
        <dbReference type="SAM" id="Coils"/>
    </source>
</evidence>
<dbReference type="InterPro" id="IPR011990">
    <property type="entry name" value="TPR-like_helical_dom_sf"/>
</dbReference>
<dbReference type="HOGENOM" id="CLU_030491_4_0_10"/>
<dbReference type="Proteomes" id="UP000008718">
    <property type="component" value="Chromosome"/>
</dbReference>
<evidence type="ECO:0000313" key="4">
    <source>
        <dbReference type="Proteomes" id="UP000008718"/>
    </source>
</evidence>
<gene>
    <name evidence="3" type="ordered locus">Palpr_0872</name>
</gene>
<dbReference type="AlphaFoldDB" id="E4T2T0"/>
<protein>
    <submittedName>
        <fullName evidence="3">Uncharacterized protein</fullName>
    </submittedName>
</protein>
<dbReference type="RefSeq" id="WP_013444393.1">
    <property type="nucleotide sequence ID" value="NC_014734.1"/>
</dbReference>
<dbReference type="STRING" id="694427.Palpr_0872"/>
<accession>E4T2T0</accession>
<keyword evidence="2" id="KW-1133">Transmembrane helix</keyword>
<dbReference type="SMART" id="SM00028">
    <property type="entry name" value="TPR"/>
    <property type="match status" value="5"/>
</dbReference>
<sequence>MPNELKTAEQLLEQQPDSAYRMLQKISPDKYQSGAARALYGLLMIETLDKKMLPLKPDSLLDYSIAYYEEHPDKDRLATCYLYKGRSYKYVFLYEKAIEFYLKALDEAAGYKNNMLLGRIYFDLGDIYNIQRDYTLARQKYKTAYSFFKKENSQVLAFYSLLNIGRTYHAAGSYQLAQSYYPKILRYAKDSLQKGALYQEMGLNFYDSKKPDSALVYYRQIINYPYIANNRAIRYYFLSDLFFDLEQPDSAYYYAIRAFNYNPDIRTQRECYRVLANCASTKKNMEDIKKYIPKYQDCSDSIRKIDAQTKGSFIETMHSAKKEAIKSNSRFSIALVLLMCVVASGLVFYYLKHSKNLKEKKLLEESHVQQKAGIRKDVMRKYSENLLHKIETLKAKRANERKKASHAENVLQDRKIYDELLQIHNPELFFSEMDSVLNNLVSKLKKQYPSLTTKEISWCCLTLLNIPTTDIYLLLDYTVDGLKSMRKRLANKVNLKGVSELNDFLIRMLAE</sequence>
<reference evidence="3 4" key="2">
    <citation type="journal article" date="2011" name="Stand. Genomic Sci.">
        <title>Complete genome sequence of Paludibacter propionicigenes type strain (WB4).</title>
        <authorList>
            <person name="Gronow S."/>
            <person name="Munk C."/>
            <person name="Lapidus A."/>
            <person name="Nolan M."/>
            <person name="Lucas S."/>
            <person name="Hammon N."/>
            <person name="Deshpande S."/>
            <person name="Cheng J.F."/>
            <person name="Tapia R."/>
            <person name="Han C."/>
            <person name="Goodwin L."/>
            <person name="Pitluck S."/>
            <person name="Liolios K."/>
            <person name="Ivanova N."/>
            <person name="Mavromatis K."/>
            <person name="Mikhailova N."/>
            <person name="Pati A."/>
            <person name="Chen A."/>
            <person name="Palaniappan K."/>
            <person name="Land M."/>
            <person name="Hauser L."/>
            <person name="Chang Y.J."/>
            <person name="Jeffries C.D."/>
            <person name="Brambilla E."/>
            <person name="Rohde M."/>
            <person name="Goker M."/>
            <person name="Detter J.C."/>
            <person name="Woyke T."/>
            <person name="Bristow J."/>
            <person name="Eisen J.A."/>
            <person name="Markowitz V."/>
            <person name="Hugenholtz P."/>
            <person name="Kyrpides N.C."/>
            <person name="Klenk H.P."/>
        </authorList>
    </citation>
    <scope>NUCLEOTIDE SEQUENCE [LARGE SCALE GENOMIC DNA]</scope>
    <source>
        <strain evidence="4">DSM 17365 / JCM 13257 / WB4</strain>
    </source>
</reference>
<keyword evidence="1" id="KW-0175">Coiled coil</keyword>
<reference key="1">
    <citation type="submission" date="2010-11" db="EMBL/GenBank/DDBJ databases">
        <title>The complete genome of Paludibacter propionicigenes DSM 17365.</title>
        <authorList>
            <consortium name="US DOE Joint Genome Institute (JGI-PGF)"/>
            <person name="Lucas S."/>
            <person name="Copeland A."/>
            <person name="Lapidus A."/>
            <person name="Bruce D."/>
            <person name="Goodwin L."/>
            <person name="Pitluck S."/>
            <person name="Kyrpides N."/>
            <person name="Mavromatis K."/>
            <person name="Ivanova N."/>
            <person name="Munk A.C."/>
            <person name="Brettin T."/>
            <person name="Detter J.C."/>
            <person name="Han C."/>
            <person name="Tapia R."/>
            <person name="Land M."/>
            <person name="Hauser L."/>
            <person name="Markowitz V."/>
            <person name="Cheng J.-F."/>
            <person name="Hugenholtz P."/>
            <person name="Woyke T."/>
            <person name="Wu D."/>
            <person name="Gronow S."/>
            <person name="Wellnitz S."/>
            <person name="Brambilla E."/>
            <person name="Klenk H.-P."/>
            <person name="Eisen J.A."/>
        </authorList>
    </citation>
    <scope>NUCLEOTIDE SEQUENCE</scope>
    <source>
        <strain>WB4</strain>
    </source>
</reference>
<organism evidence="3 4">
    <name type="scientific">Paludibacter propionicigenes (strain DSM 17365 / JCM 13257 / WB4)</name>
    <dbReference type="NCBI Taxonomy" id="694427"/>
    <lineage>
        <taxon>Bacteria</taxon>
        <taxon>Pseudomonadati</taxon>
        <taxon>Bacteroidota</taxon>
        <taxon>Bacteroidia</taxon>
        <taxon>Bacteroidales</taxon>
        <taxon>Paludibacteraceae</taxon>
        <taxon>Paludibacter</taxon>
    </lineage>
</organism>
<dbReference type="InterPro" id="IPR019734">
    <property type="entry name" value="TPR_rpt"/>
</dbReference>
<evidence type="ECO:0000256" key="2">
    <source>
        <dbReference type="SAM" id="Phobius"/>
    </source>
</evidence>
<dbReference type="KEGG" id="ppn:Palpr_0872"/>
<name>E4T2T0_PALPW</name>
<dbReference type="Gene3D" id="1.25.40.10">
    <property type="entry name" value="Tetratricopeptide repeat domain"/>
    <property type="match status" value="2"/>
</dbReference>
<evidence type="ECO:0000313" key="3">
    <source>
        <dbReference type="EMBL" id="ADQ79024.1"/>
    </source>
</evidence>
<proteinExistence type="predicted"/>
<keyword evidence="4" id="KW-1185">Reference proteome</keyword>
<dbReference type="EMBL" id="CP002345">
    <property type="protein sequence ID" value="ADQ79024.1"/>
    <property type="molecule type" value="Genomic_DNA"/>
</dbReference>
<keyword evidence="2" id="KW-0812">Transmembrane</keyword>
<feature type="coiled-coil region" evidence="1">
    <location>
        <begin position="383"/>
        <end position="410"/>
    </location>
</feature>
<dbReference type="SUPFAM" id="SSF48452">
    <property type="entry name" value="TPR-like"/>
    <property type="match status" value="2"/>
</dbReference>
<feature type="transmembrane region" description="Helical" evidence="2">
    <location>
        <begin position="331"/>
        <end position="351"/>
    </location>
</feature>